<evidence type="ECO:0000313" key="2">
    <source>
        <dbReference type="Proteomes" id="UP001600165"/>
    </source>
</evidence>
<protein>
    <submittedName>
        <fullName evidence="1">Uncharacterized protein</fullName>
    </submittedName>
</protein>
<keyword evidence="2" id="KW-1185">Reference proteome</keyword>
<dbReference type="Proteomes" id="UP001600165">
    <property type="component" value="Unassembled WGS sequence"/>
</dbReference>
<gene>
    <name evidence="1" type="ORF">ACFVKH_16480</name>
</gene>
<dbReference type="RefSeq" id="WP_377967035.1">
    <property type="nucleotide sequence ID" value="NZ_JBHZOL010000095.1"/>
</dbReference>
<name>A0ABW6II45_9CYAN</name>
<proteinExistence type="predicted"/>
<reference evidence="1 2" key="1">
    <citation type="submission" date="2024-10" db="EMBL/GenBank/DDBJ databases">
        <authorList>
            <person name="Ratan Roy A."/>
            <person name="Morales Sandoval P.H."/>
            <person name="De Los Santos Villalobos S."/>
            <person name="Chakraborty S."/>
            <person name="Mukherjee J."/>
        </authorList>
    </citation>
    <scope>NUCLEOTIDE SEQUENCE [LARGE SCALE GENOMIC DNA]</scope>
    <source>
        <strain evidence="1 2">S1</strain>
    </source>
</reference>
<dbReference type="EMBL" id="JBHZOL010000095">
    <property type="protein sequence ID" value="MFE4107884.1"/>
    <property type="molecule type" value="Genomic_DNA"/>
</dbReference>
<comment type="caution">
    <text evidence="1">The sequence shown here is derived from an EMBL/GenBank/DDBJ whole genome shotgun (WGS) entry which is preliminary data.</text>
</comment>
<accession>A0ABW6II45</accession>
<organism evidence="1 2">
    <name type="scientific">Almyronema epifaneia S1</name>
    <dbReference type="NCBI Taxonomy" id="2991925"/>
    <lineage>
        <taxon>Bacteria</taxon>
        <taxon>Bacillati</taxon>
        <taxon>Cyanobacteriota</taxon>
        <taxon>Cyanophyceae</taxon>
        <taxon>Nodosilineales</taxon>
        <taxon>Nodosilineaceae</taxon>
        <taxon>Almyronema</taxon>
        <taxon>Almyronema epifaneia</taxon>
    </lineage>
</organism>
<sequence length="63" mass="6985">METATLVQISAFTDWIIGVSHVQNLGYQCWVINPELDLLSDGAVYHTSLAAMTAGRTFVERSR</sequence>
<evidence type="ECO:0000313" key="1">
    <source>
        <dbReference type="EMBL" id="MFE4107884.1"/>
    </source>
</evidence>